<dbReference type="NCBIfam" id="TIGR00787">
    <property type="entry name" value="dctP"/>
    <property type="match status" value="1"/>
</dbReference>
<accession>A0A1Y5RQY8</accession>
<name>A0A1Y5RQY8_9RHOB</name>
<feature type="signal peptide" evidence="6">
    <location>
        <begin position="1"/>
        <end position="25"/>
    </location>
</feature>
<dbReference type="NCBIfam" id="NF037995">
    <property type="entry name" value="TRAP_S1"/>
    <property type="match status" value="1"/>
</dbReference>
<dbReference type="PANTHER" id="PTHR33376">
    <property type="match status" value="1"/>
</dbReference>
<evidence type="ECO:0000256" key="2">
    <source>
        <dbReference type="ARBA" id="ARBA00009023"/>
    </source>
</evidence>
<dbReference type="Proteomes" id="UP000193827">
    <property type="component" value="Unassembled WGS sequence"/>
</dbReference>
<dbReference type="EMBL" id="FWFL01000002">
    <property type="protein sequence ID" value="SLN23247.1"/>
    <property type="molecule type" value="Genomic_DNA"/>
</dbReference>
<dbReference type="InterPro" id="IPR004682">
    <property type="entry name" value="TRAP_DctP"/>
</dbReference>
<feature type="chain" id="PRO_5012983653" evidence="6">
    <location>
        <begin position="26"/>
        <end position="332"/>
    </location>
</feature>
<proteinExistence type="inferred from homology"/>
<dbReference type="CDD" id="cd13603">
    <property type="entry name" value="PBP2_TRAP_Siap_TeaA_like"/>
    <property type="match status" value="1"/>
</dbReference>
<evidence type="ECO:0000256" key="5">
    <source>
        <dbReference type="ARBA" id="ARBA00022764"/>
    </source>
</evidence>
<dbReference type="AlphaFoldDB" id="A0A1Y5RQY8"/>
<evidence type="ECO:0000256" key="3">
    <source>
        <dbReference type="ARBA" id="ARBA00022448"/>
    </source>
</evidence>
<sequence length="332" mass="36176">MSLTFPKILAGSVAALSLTVGAAQAADVTINLGYAAAEGSSYAVLADKFEELAEEYSGGTIDVKVRCCGQLMGEDEAFKAMQLGTVDMHIITGNNISPHFPLMDAFVLPYIFEDKAHAYRVLEGKVGSGFASQLHAATGVHLLTFGFVGDRDFYNSRNPITKMADMAGLKVRVPKNQVMIDTFTEFGAAPIPLPWADTPTALQTGTVEGADNGTSFIKSQKFYEIMPYFTALEHFTYFSPLFASDRIMKKLDDAQRDAVMRAARDAGIYQKQEMTKQVDEIRAFLTGEGGMKTAEFDRTDFIAAGQRVQDRYASEKGDEFTALVNAVRAAAE</sequence>
<dbReference type="GO" id="GO:0030288">
    <property type="term" value="C:outer membrane-bounded periplasmic space"/>
    <property type="evidence" value="ECO:0007669"/>
    <property type="project" value="InterPro"/>
</dbReference>
<evidence type="ECO:0000256" key="1">
    <source>
        <dbReference type="ARBA" id="ARBA00004418"/>
    </source>
</evidence>
<dbReference type="PIRSF" id="PIRSF006470">
    <property type="entry name" value="DctB"/>
    <property type="match status" value="1"/>
</dbReference>
<gene>
    <name evidence="7" type="primary">yiaO_1</name>
    <name evidence="7" type="ORF">PEL8287_01035</name>
</gene>
<dbReference type="Gene3D" id="3.40.190.170">
    <property type="entry name" value="Bacterial extracellular solute-binding protein, family 7"/>
    <property type="match status" value="1"/>
</dbReference>
<dbReference type="Pfam" id="PF03480">
    <property type="entry name" value="DctP"/>
    <property type="match status" value="1"/>
</dbReference>
<dbReference type="OrthoDB" id="8673861at2"/>
<evidence type="ECO:0000256" key="4">
    <source>
        <dbReference type="ARBA" id="ARBA00022729"/>
    </source>
</evidence>
<evidence type="ECO:0000313" key="7">
    <source>
        <dbReference type="EMBL" id="SLN23247.1"/>
    </source>
</evidence>
<dbReference type="PANTHER" id="PTHR33376:SF4">
    <property type="entry name" value="SIALIC ACID-BINDING PERIPLASMIC PROTEIN SIAP"/>
    <property type="match status" value="1"/>
</dbReference>
<keyword evidence="8" id="KW-1185">Reference proteome</keyword>
<dbReference type="InterPro" id="IPR038404">
    <property type="entry name" value="TRAP_DctP_sf"/>
</dbReference>
<organism evidence="7 8">
    <name type="scientific">Roseovarius litorisediminis</name>
    <dbReference type="NCBI Taxonomy" id="1312363"/>
    <lineage>
        <taxon>Bacteria</taxon>
        <taxon>Pseudomonadati</taxon>
        <taxon>Pseudomonadota</taxon>
        <taxon>Alphaproteobacteria</taxon>
        <taxon>Rhodobacterales</taxon>
        <taxon>Roseobacteraceae</taxon>
        <taxon>Roseovarius</taxon>
    </lineage>
</organism>
<comment type="similarity">
    <text evidence="2">Belongs to the bacterial solute-binding protein 7 family.</text>
</comment>
<comment type="subcellular location">
    <subcellularLocation>
        <location evidence="1">Periplasm</location>
    </subcellularLocation>
</comment>
<keyword evidence="5" id="KW-0574">Periplasm</keyword>
<keyword evidence="4 6" id="KW-0732">Signal</keyword>
<dbReference type="RefSeq" id="WP_085891267.1">
    <property type="nucleotide sequence ID" value="NZ_FWFL01000002.1"/>
</dbReference>
<keyword evidence="3" id="KW-0813">Transport</keyword>
<dbReference type="GO" id="GO:0055085">
    <property type="term" value="P:transmembrane transport"/>
    <property type="evidence" value="ECO:0007669"/>
    <property type="project" value="InterPro"/>
</dbReference>
<evidence type="ECO:0000256" key="6">
    <source>
        <dbReference type="SAM" id="SignalP"/>
    </source>
</evidence>
<evidence type="ECO:0000313" key="8">
    <source>
        <dbReference type="Proteomes" id="UP000193827"/>
    </source>
</evidence>
<reference evidence="7 8" key="1">
    <citation type="submission" date="2017-03" db="EMBL/GenBank/DDBJ databases">
        <authorList>
            <person name="Afonso C.L."/>
            <person name="Miller P.J."/>
            <person name="Scott M.A."/>
            <person name="Spackman E."/>
            <person name="Goraichik I."/>
            <person name="Dimitrov K.M."/>
            <person name="Suarez D.L."/>
            <person name="Swayne D.E."/>
        </authorList>
    </citation>
    <scope>NUCLEOTIDE SEQUENCE [LARGE SCALE GENOMIC DNA]</scope>
    <source>
        <strain evidence="7 8">CECT 8287</strain>
    </source>
</reference>
<protein>
    <submittedName>
        <fullName evidence="7">2,3-diketo-L-gulonate-binding periplasmic protein YiaO</fullName>
    </submittedName>
</protein>
<dbReference type="InterPro" id="IPR018389">
    <property type="entry name" value="DctP_fam"/>
</dbReference>